<dbReference type="KEGG" id="sng:SNE_A15960"/>
<dbReference type="TCDB" id="2.A.1.78.2">
    <property type="family name" value="the major facilitator superfamily (mfs)"/>
</dbReference>
<accession>F8L9E4</accession>
<dbReference type="Proteomes" id="UP000000496">
    <property type="component" value="Chromosome gsn.131"/>
</dbReference>
<comment type="subcellular location">
    <subcellularLocation>
        <location evidence="1">Cell membrane</location>
        <topology evidence="1">Multi-pass membrane protein</topology>
    </subcellularLocation>
</comment>
<feature type="transmembrane region" description="Helical" evidence="6">
    <location>
        <begin position="358"/>
        <end position="377"/>
    </location>
</feature>
<dbReference type="InterPro" id="IPR050189">
    <property type="entry name" value="MFS_Efflux_Transporters"/>
</dbReference>
<name>F8L9E4_SIMNZ</name>
<keyword evidence="4 6" id="KW-1133">Transmembrane helix</keyword>
<dbReference type="HOGENOM" id="CLU_655359_0_0_0"/>
<reference evidence="7 8" key="2">
    <citation type="journal article" date="2011" name="Mol. Biol. Evol.">
        <title>Unity in variety--the pan-genome of the Chlamydiae.</title>
        <authorList>
            <person name="Collingro A."/>
            <person name="Tischler P."/>
            <person name="Weinmaier T."/>
            <person name="Penz T."/>
            <person name="Heinz E."/>
            <person name="Brunham R.C."/>
            <person name="Read T.D."/>
            <person name="Bavoil P.M."/>
            <person name="Sachse K."/>
            <person name="Kahane S."/>
            <person name="Friedman M.G."/>
            <person name="Rattei T."/>
            <person name="Myers G.S."/>
            <person name="Horn M."/>
        </authorList>
    </citation>
    <scope>NUCLEOTIDE SEQUENCE [LARGE SCALE GENOMIC DNA]</scope>
    <source>
        <strain evidence="8">ATCC VR-1471 / Z</strain>
    </source>
</reference>
<proteinExistence type="predicted"/>
<evidence type="ECO:0000256" key="4">
    <source>
        <dbReference type="ARBA" id="ARBA00022989"/>
    </source>
</evidence>
<dbReference type="CDD" id="cd06174">
    <property type="entry name" value="MFS"/>
    <property type="match status" value="1"/>
</dbReference>
<dbReference type="EMBL" id="FR872582">
    <property type="protein sequence ID" value="CCB89473.1"/>
    <property type="molecule type" value="Genomic_DNA"/>
</dbReference>
<evidence type="ECO:0000313" key="8">
    <source>
        <dbReference type="Proteomes" id="UP000000496"/>
    </source>
</evidence>
<evidence type="ECO:0000256" key="5">
    <source>
        <dbReference type="ARBA" id="ARBA00023136"/>
    </source>
</evidence>
<evidence type="ECO:0000256" key="2">
    <source>
        <dbReference type="ARBA" id="ARBA00022475"/>
    </source>
</evidence>
<dbReference type="PANTHER" id="PTHR43124:SF3">
    <property type="entry name" value="CHLORAMPHENICOL EFFLUX PUMP RV0191"/>
    <property type="match status" value="1"/>
</dbReference>
<evidence type="ECO:0000256" key="1">
    <source>
        <dbReference type="ARBA" id="ARBA00004651"/>
    </source>
</evidence>
<feature type="transmembrane region" description="Helical" evidence="6">
    <location>
        <begin position="47"/>
        <end position="68"/>
    </location>
</feature>
<protein>
    <recommendedName>
        <fullName evidence="9">Major facilitator superfamily (MFS) profile domain-containing protein</fullName>
    </recommendedName>
</protein>
<dbReference type="GO" id="GO:0022857">
    <property type="term" value="F:transmembrane transporter activity"/>
    <property type="evidence" value="ECO:0007669"/>
    <property type="project" value="InterPro"/>
</dbReference>
<reference key="1">
    <citation type="journal article" date="2011" name="Mol. Biol. Evol.">
        <title>Unity in variety -- the pan-genome of the Chlamydiae.</title>
        <authorList>
            <person name="Collingro A."/>
            <person name="Tischler P."/>
            <person name="Weinmaier T."/>
            <person name="Penz T."/>
            <person name="Heinz E."/>
            <person name="Brunham R.C."/>
            <person name="Read T.D."/>
            <person name="Bavoil P.M."/>
            <person name="Sachse K."/>
            <person name="Kahane S."/>
            <person name="Friedman M.G."/>
            <person name="Rattei T."/>
            <person name="Myers G.S.A."/>
            <person name="Horn M."/>
        </authorList>
    </citation>
    <scope>NUCLEOTIDE SEQUENCE</scope>
    <source>
        <strain>Z</strain>
    </source>
</reference>
<dbReference type="eggNOG" id="ENOG502ZBBQ">
    <property type="taxonomic scope" value="Bacteria"/>
</dbReference>
<feature type="transmembrane region" description="Helical" evidence="6">
    <location>
        <begin position="383"/>
        <end position="403"/>
    </location>
</feature>
<keyword evidence="5 6" id="KW-0472">Membrane</keyword>
<dbReference type="InterPro" id="IPR011701">
    <property type="entry name" value="MFS"/>
</dbReference>
<dbReference type="InterPro" id="IPR036259">
    <property type="entry name" value="MFS_trans_sf"/>
</dbReference>
<evidence type="ECO:0000256" key="6">
    <source>
        <dbReference type="SAM" id="Phobius"/>
    </source>
</evidence>
<keyword evidence="2" id="KW-1003">Cell membrane</keyword>
<sequence>MSTEIPAQAASRSFFTRFALIWMNLASEPFVALYTLLLFILRKDLSATTLQITVFATLQPVIAVFSFYWSSNLLRQRTKLLSNLMGAWVLGRLPFLCLPFIDNVWFLIFAAGLYQLFERAGIPAMMEILKLNVTKDRREKLYSRVFVLKFIESIILGVFVGKLLDIHPGTWKIFFFIAALLSISSIFIQMRIPLPTNLKPDENTPPITTNRLLQPIKDCIHLMRSRPDFAHFQWGFMIGGFGLMLMKPASILFYVDHLALSHDQVTMARYIWMGIGVVASSFLWRRALNAIPTHRFTAIIIFGFSFFPLFLLLAQWNQFWVNIAFLFYGIAQAGSHLIWTLSGTLFANNEDSSKFTGVNIFMVGLRGLIGPVLGGILCGLIGPVPVLLIGAIICIGGTIYMTLTKSMYEKKRSAQIKLT</sequence>
<dbReference type="RefSeq" id="WP_013943939.1">
    <property type="nucleotide sequence ID" value="NC_015713.1"/>
</dbReference>
<keyword evidence="8" id="KW-1185">Reference proteome</keyword>
<dbReference type="PANTHER" id="PTHR43124">
    <property type="entry name" value="PURINE EFFLUX PUMP PBUE"/>
    <property type="match status" value="1"/>
</dbReference>
<dbReference type="Gene3D" id="1.20.1250.20">
    <property type="entry name" value="MFS general substrate transporter like domains"/>
    <property type="match status" value="2"/>
</dbReference>
<feature type="transmembrane region" description="Helical" evidence="6">
    <location>
        <begin position="320"/>
        <end position="346"/>
    </location>
</feature>
<dbReference type="SUPFAM" id="SSF103473">
    <property type="entry name" value="MFS general substrate transporter"/>
    <property type="match status" value="1"/>
</dbReference>
<feature type="transmembrane region" description="Helical" evidence="6">
    <location>
        <begin position="234"/>
        <end position="255"/>
    </location>
</feature>
<keyword evidence="3 6" id="KW-0812">Transmembrane</keyword>
<evidence type="ECO:0000256" key="3">
    <source>
        <dbReference type="ARBA" id="ARBA00022692"/>
    </source>
</evidence>
<feature type="transmembrane region" description="Helical" evidence="6">
    <location>
        <begin position="267"/>
        <end position="284"/>
    </location>
</feature>
<dbReference type="OrthoDB" id="21897at2"/>
<feature type="transmembrane region" description="Helical" evidence="6">
    <location>
        <begin position="296"/>
        <end position="314"/>
    </location>
</feature>
<dbReference type="GO" id="GO:0005886">
    <property type="term" value="C:plasma membrane"/>
    <property type="evidence" value="ECO:0007669"/>
    <property type="project" value="UniProtKB-SubCell"/>
</dbReference>
<evidence type="ECO:0000313" key="7">
    <source>
        <dbReference type="EMBL" id="CCB89473.1"/>
    </source>
</evidence>
<organism evidence="7 8">
    <name type="scientific">Simkania negevensis (strain ATCC VR-1471 / DSM 27360 / Z)</name>
    <dbReference type="NCBI Taxonomy" id="331113"/>
    <lineage>
        <taxon>Bacteria</taxon>
        <taxon>Pseudomonadati</taxon>
        <taxon>Chlamydiota</taxon>
        <taxon>Chlamydiia</taxon>
        <taxon>Parachlamydiales</taxon>
        <taxon>Simkaniaceae</taxon>
        <taxon>Simkania</taxon>
    </lineage>
</organism>
<dbReference type="AlphaFoldDB" id="F8L9E4"/>
<dbReference type="Pfam" id="PF07690">
    <property type="entry name" value="MFS_1"/>
    <property type="match status" value="1"/>
</dbReference>
<gene>
    <name evidence="7" type="ordered locus">SNE_A15960</name>
</gene>
<evidence type="ECO:0008006" key="9">
    <source>
        <dbReference type="Google" id="ProtNLM"/>
    </source>
</evidence>
<feature type="transmembrane region" description="Helical" evidence="6">
    <location>
        <begin position="21"/>
        <end position="41"/>
    </location>
</feature>
<feature type="transmembrane region" description="Helical" evidence="6">
    <location>
        <begin position="173"/>
        <end position="190"/>
    </location>
</feature>